<dbReference type="Proteomes" id="UP000827872">
    <property type="component" value="Linkage Group LG02"/>
</dbReference>
<organism evidence="1 2">
    <name type="scientific">Sphaerodactylus townsendi</name>
    <dbReference type="NCBI Taxonomy" id="933632"/>
    <lineage>
        <taxon>Eukaryota</taxon>
        <taxon>Metazoa</taxon>
        <taxon>Chordata</taxon>
        <taxon>Craniata</taxon>
        <taxon>Vertebrata</taxon>
        <taxon>Euteleostomi</taxon>
        <taxon>Lepidosauria</taxon>
        <taxon>Squamata</taxon>
        <taxon>Bifurcata</taxon>
        <taxon>Gekkota</taxon>
        <taxon>Sphaerodactylidae</taxon>
        <taxon>Sphaerodactylus</taxon>
    </lineage>
</organism>
<name>A0ACB8G5U9_9SAUR</name>
<evidence type="ECO:0000313" key="2">
    <source>
        <dbReference type="Proteomes" id="UP000827872"/>
    </source>
</evidence>
<sequence length="585" mass="63919">MAARADWLPPRAPDGPVIRTVEMHAGGEPLRVVLPGGVPGLEPEGGLSVLALRRRLLASPELDRLRRLLMHEPRGHRDMYGALLVRDASLEAAAGALFVHNEGASSMCGHAVLCLGRLALDYGLCPPRPTGSGEAPVILRCPCGPVVAMVPWDGQRSGSRVRFHSVPAFVSVTNLPVDVPGYGKVMVDVAYGGAFYAFLSAETLNLDVCSSKLRDLVDAASAVTEAVKAQFKVCHPLIEDMNFIYGTILTDGKDAFSDEPTSNICVFADAQVDRSPTGSGVTARIALQYHKGLIQLRQTRTFRSSTTGSLFTGKAVQEAKCGDHKAVIVEVSGESFYTGTSTFTIEENDPLKYGFLLNSSALFQHLTALIECSVAAIVTLLVSDPVGSLQIRSCRVKMLSDWYTMLYNPSPDYITTIHCTHEAVYPLYTIVFIYYAFCLVLMMLLRPLLVKKIACGLGKTDRFKSIYAALYFFPILTLLQAVGGGLLYYAFPYIILVLSLVTLAVYMSASEVETFKDLFVRKKRLIVLFSHWVLHAYGIISISKLNYIYQDLPLLALVPAPALFYLLTAKYTEPSRILSEGANGH</sequence>
<keyword evidence="2" id="KW-1185">Reference proteome</keyword>
<dbReference type="EMBL" id="CM037615">
    <property type="protein sequence ID" value="KAH8015029.1"/>
    <property type="molecule type" value="Genomic_DNA"/>
</dbReference>
<evidence type="ECO:0000313" key="1">
    <source>
        <dbReference type="EMBL" id="KAH8015029.1"/>
    </source>
</evidence>
<reference evidence="1" key="1">
    <citation type="submission" date="2021-08" db="EMBL/GenBank/DDBJ databases">
        <title>The first chromosome-level gecko genome reveals the dynamic sex chromosomes of Neotropical dwarf geckos (Sphaerodactylidae: Sphaerodactylus).</title>
        <authorList>
            <person name="Pinto B.J."/>
            <person name="Keating S.E."/>
            <person name="Gamble T."/>
        </authorList>
    </citation>
    <scope>NUCLEOTIDE SEQUENCE</scope>
    <source>
        <strain evidence="1">TG3544</strain>
    </source>
</reference>
<gene>
    <name evidence="1" type="primary">L3HYPDH</name>
    <name evidence="1" type="ORF">K3G42_032906</name>
</gene>
<comment type="caution">
    <text evidence="1">The sequence shown here is derived from an EMBL/GenBank/DDBJ whole genome shotgun (WGS) entry which is preliminary data.</text>
</comment>
<protein>
    <submittedName>
        <fullName evidence="1">Trans-L-3-hydroxyproline dehydratase</fullName>
    </submittedName>
</protein>
<proteinExistence type="predicted"/>
<accession>A0ACB8G5U9</accession>